<feature type="transmembrane region" description="Helical" evidence="1">
    <location>
        <begin position="21"/>
        <end position="42"/>
    </location>
</feature>
<evidence type="ECO:0000313" key="3">
    <source>
        <dbReference type="Proteomes" id="UP000249390"/>
    </source>
</evidence>
<accession>A0A328E8A0</accession>
<organism evidence="2 3">
    <name type="scientific">Cuscuta australis</name>
    <dbReference type="NCBI Taxonomy" id="267555"/>
    <lineage>
        <taxon>Eukaryota</taxon>
        <taxon>Viridiplantae</taxon>
        <taxon>Streptophyta</taxon>
        <taxon>Embryophyta</taxon>
        <taxon>Tracheophyta</taxon>
        <taxon>Spermatophyta</taxon>
        <taxon>Magnoliopsida</taxon>
        <taxon>eudicotyledons</taxon>
        <taxon>Gunneridae</taxon>
        <taxon>Pentapetalae</taxon>
        <taxon>asterids</taxon>
        <taxon>lamiids</taxon>
        <taxon>Solanales</taxon>
        <taxon>Convolvulaceae</taxon>
        <taxon>Cuscuteae</taxon>
        <taxon>Cuscuta</taxon>
        <taxon>Cuscuta subgen. Grammica</taxon>
        <taxon>Cuscuta sect. Cleistogrammica</taxon>
    </lineage>
</organism>
<dbReference type="Proteomes" id="UP000249390">
    <property type="component" value="Unassembled WGS sequence"/>
</dbReference>
<feature type="transmembrane region" description="Helical" evidence="1">
    <location>
        <begin position="54"/>
        <end position="73"/>
    </location>
</feature>
<keyword evidence="3" id="KW-1185">Reference proteome</keyword>
<dbReference type="AlphaFoldDB" id="A0A328E8A0"/>
<dbReference type="EMBL" id="NQVE01000030">
    <property type="protein sequence ID" value="RAL52829.1"/>
    <property type="molecule type" value="Genomic_DNA"/>
</dbReference>
<gene>
    <name evidence="2" type="ORF">DM860_007597</name>
</gene>
<reference evidence="2 3" key="1">
    <citation type="submission" date="2018-06" db="EMBL/GenBank/DDBJ databases">
        <title>The Genome of Cuscuta australis (Dodder) Provides Insight into the Evolution of Plant Parasitism.</title>
        <authorList>
            <person name="Liu H."/>
        </authorList>
    </citation>
    <scope>NUCLEOTIDE SEQUENCE [LARGE SCALE GENOMIC DNA]</scope>
    <source>
        <strain evidence="3">cv. Yunnan</strain>
        <tissue evidence="2">Vines</tissue>
    </source>
</reference>
<evidence type="ECO:0000256" key="1">
    <source>
        <dbReference type="SAM" id="Phobius"/>
    </source>
</evidence>
<keyword evidence="1" id="KW-1133">Transmembrane helix</keyword>
<comment type="caution">
    <text evidence="2">The sequence shown here is derived from an EMBL/GenBank/DDBJ whole genome shotgun (WGS) entry which is preliminary data.</text>
</comment>
<feature type="transmembrane region" description="Helical" evidence="1">
    <location>
        <begin position="80"/>
        <end position="108"/>
    </location>
</feature>
<protein>
    <submittedName>
        <fullName evidence="2">Uncharacterized protein</fullName>
    </submittedName>
</protein>
<name>A0A328E8A0_9ASTE</name>
<sequence>MKRAFCRVSSMNAQRSSLFFFWVEIYSGFLLFGTLAGTFFRSALAHGFSFYTDFAYFTSIFSLFLLTSQILVLHRFSILLHFFLLPSILLSILCFHKDILIILIFSYLTLPNKHPNTIF</sequence>
<evidence type="ECO:0000313" key="2">
    <source>
        <dbReference type="EMBL" id="RAL52829.1"/>
    </source>
</evidence>
<proteinExistence type="predicted"/>
<keyword evidence="1" id="KW-0812">Transmembrane</keyword>
<keyword evidence="1" id="KW-0472">Membrane</keyword>